<dbReference type="EMBL" id="JANPWB010000006">
    <property type="protein sequence ID" value="KAJ1176743.1"/>
    <property type="molecule type" value="Genomic_DNA"/>
</dbReference>
<accession>A0AAV7TK05</accession>
<reference evidence="2" key="1">
    <citation type="journal article" date="2022" name="bioRxiv">
        <title>Sequencing and chromosome-scale assembly of the giantPleurodeles waltlgenome.</title>
        <authorList>
            <person name="Brown T."/>
            <person name="Elewa A."/>
            <person name="Iarovenko S."/>
            <person name="Subramanian E."/>
            <person name="Araus A.J."/>
            <person name="Petzold A."/>
            <person name="Susuki M."/>
            <person name="Suzuki K.-i.T."/>
            <person name="Hayashi T."/>
            <person name="Toyoda A."/>
            <person name="Oliveira C."/>
            <person name="Osipova E."/>
            <person name="Leigh N.D."/>
            <person name="Simon A."/>
            <person name="Yun M.H."/>
        </authorList>
    </citation>
    <scope>NUCLEOTIDE SEQUENCE</scope>
    <source>
        <strain evidence="2">20211129_DDA</strain>
        <tissue evidence="2">Liver</tissue>
    </source>
</reference>
<evidence type="ECO:0000313" key="2">
    <source>
        <dbReference type="EMBL" id="KAJ1176743.1"/>
    </source>
</evidence>
<evidence type="ECO:0000313" key="3">
    <source>
        <dbReference type="Proteomes" id="UP001066276"/>
    </source>
</evidence>
<proteinExistence type="predicted"/>
<feature type="region of interest" description="Disordered" evidence="1">
    <location>
        <begin position="1"/>
        <end position="44"/>
    </location>
</feature>
<organism evidence="2 3">
    <name type="scientific">Pleurodeles waltl</name>
    <name type="common">Iberian ribbed newt</name>
    <dbReference type="NCBI Taxonomy" id="8319"/>
    <lineage>
        <taxon>Eukaryota</taxon>
        <taxon>Metazoa</taxon>
        <taxon>Chordata</taxon>
        <taxon>Craniata</taxon>
        <taxon>Vertebrata</taxon>
        <taxon>Euteleostomi</taxon>
        <taxon>Amphibia</taxon>
        <taxon>Batrachia</taxon>
        <taxon>Caudata</taxon>
        <taxon>Salamandroidea</taxon>
        <taxon>Salamandridae</taxon>
        <taxon>Pleurodelinae</taxon>
        <taxon>Pleurodeles</taxon>
    </lineage>
</organism>
<gene>
    <name evidence="2" type="ORF">NDU88_002010</name>
</gene>
<sequence>MARRFPVPRAALSKGGGGGKQVKLTWVRERKDDERSRSDSAPAPARLKPLHVFLPGALGSALLTRSTSR</sequence>
<protein>
    <submittedName>
        <fullName evidence="2">Uncharacterized protein</fullName>
    </submittedName>
</protein>
<comment type="caution">
    <text evidence="2">The sequence shown here is derived from an EMBL/GenBank/DDBJ whole genome shotgun (WGS) entry which is preliminary data.</text>
</comment>
<dbReference type="Proteomes" id="UP001066276">
    <property type="component" value="Chromosome 3_2"/>
</dbReference>
<name>A0AAV7TK05_PLEWA</name>
<evidence type="ECO:0000256" key="1">
    <source>
        <dbReference type="SAM" id="MobiDB-lite"/>
    </source>
</evidence>
<keyword evidence="3" id="KW-1185">Reference proteome</keyword>
<feature type="compositionally biased region" description="Basic and acidic residues" evidence="1">
    <location>
        <begin position="26"/>
        <end position="38"/>
    </location>
</feature>
<dbReference type="AlphaFoldDB" id="A0AAV7TK05"/>